<name>A0A5C6QE52_9GAMM</name>
<sequence>MPQNRHEIAISRLSTLLEHISAQAKQTDQLNSKQKSHRLIENNNLFSQHLFTTESDKIFIYVEEVKKRLNEFSRLYALSGDSVNKAEFAKSSLQRIEQQISALMNAIQSNQTMHQAAQASFDAKKNVRVKAAKAAQLKQSDAYNKMAKSVLLSSHQLYQQLSEHHEFERRLRDMITEREQQRIRSKSANTDKLSQEVLALHQRLGRCRKAISSIERNIEQAEKSKLR</sequence>
<dbReference type="InterPro" id="IPR038338">
    <property type="entry name" value="PriC_sf"/>
</dbReference>
<protein>
    <submittedName>
        <fullName evidence="2">Primosomal replication protein N</fullName>
    </submittedName>
</protein>
<dbReference type="Proteomes" id="UP000321822">
    <property type="component" value="Unassembled WGS sequence"/>
</dbReference>
<organism evidence="2 3">
    <name type="scientific">Colwellia demingiae</name>
    <dbReference type="NCBI Taxonomy" id="89401"/>
    <lineage>
        <taxon>Bacteria</taxon>
        <taxon>Pseudomonadati</taxon>
        <taxon>Pseudomonadota</taxon>
        <taxon>Gammaproteobacteria</taxon>
        <taxon>Alteromonadales</taxon>
        <taxon>Colwelliaceae</taxon>
        <taxon>Colwellia</taxon>
    </lineage>
</organism>
<gene>
    <name evidence="2" type="ORF">ESZ36_13435</name>
</gene>
<feature type="coiled-coil region" evidence="1">
    <location>
        <begin position="86"/>
        <end position="113"/>
    </location>
</feature>
<comment type="caution">
    <text evidence="2">The sequence shown here is derived from an EMBL/GenBank/DDBJ whole genome shotgun (WGS) entry which is preliminary data.</text>
</comment>
<evidence type="ECO:0000313" key="2">
    <source>
        <dbReference type="EMBL" id="TWX67296.1"/>
    </source>
</evidence>
<dbReference type="EMBL" id="VOLT01000006">
    <property type="protein sequence ID" value="TWX67296.1"/>
    <property type="molecule type" value="Genomic_DNA"/>
</dbReference>
<evidence type="ECO:0000256" key="1">
    <source>
        <dbReference type="SAM" id="Coils"/>
    </source>
</evidence>
<dbReference type="Pfam" id="PF07445">
    <property type="entry name" value="PriC"/>
    <property type="match status" value="1"/>
</dbReference>
<keyword evidence="1" id="KW-0175">Coiled coil</keyword>
<dbReference type="OrthoDB" id="7061116at2"/>
<proteinExistence type="predicted"/>
<evidence type="ECO:0000313" key="3">
    <source>
        <dbReference type="Proteomes" id="UP000321822"/>
    </source>
</evidence>
<accession>A0A5C6QE52</accession>
<dbReference type="RefSeq" id="WP_146788834.1">
    <property type="nucleotide sequence ID" value="NZ_VOLT01000006.1"/>
</dbReference>
<dbReference type="InterPro" id="IPR010890">
    <property type="entry name" value="PriC"/>
</dbReference>
<dbReference type="AlphaFoldDB" id="A0A5C6QE52"/>
<keyword evidence="3" id="KW-1185">Reference proteome</keyword>
<reference evidence="2 3" key="1">
    <citation type="submission" date="2019-07" db="EMBL/GenBank/DDBJ databases">
        <title>Genomes of sea-ice associated Colwellia species.</title>
        <authorList>
            <person name="Bowman J.P."/>
        </authorList>
    </citation>
    <scope>NUCLEOTIDE SEQUENCE [LARGE SCALE GENOMIC DNA]</scope>
    <source>
        <strain evidence="2 3">ACAM 459</strain>
    </source>
</reference>
<dbReference type="Gene3D" id="1.20.1270.340">
    <property type="match status" value="1"/>
</dbReference>